<proteinExistence type="predicted"/>
<dbReference type="PANTHER" id="PTHR30255:SF2">
    <property type="entry name" value="SINGLE-STRANDED-DNA-SPECIFIC EXONUCLEASE RECJ"/>
    <property type="match status" value="1"/>
</dbReference>
<dbReference type="GeneID" id="90589597"/>
<dbReference type="InterPro" id="IPR001667">
    <property type="entry name" value="DDH_dom"/>
</dbReference>
<dbReference type="EMBL" id="CP104395">
    <property type="protein sequence ID" value="WEL19194.1"/>
    <property type="molecule type" value="Genomic_DNA"/>
</dbReference>
<evidence type="ECO:0000313" key="5">
    <source>
        <dbReference type="Proteomes" id="UP001218034"/>
    </source>
</evidence>
<keyword evidence="4" id="KW-0540">Nuclease</keyword>
<dbReference type="SUPFAM" id="SSF64182">
    <property type="entry name" value="DHH phosphoesterases"/>
    <property type="match status" value="1"/>
</dbReference>
<dbReference type="Pfam" id="PF21763">
    <property type="entry name" value="DHH_CID"/>
    <property type="match status" value="1"/>
</dbReference>
<protein>
    <submittedName>
        <fullName evidence="4">Single-stranded DNA-specific exonuclease RecJ</fullName>
    </submittedName>
</protein>
<dbReference type="GO" id="GO:0004527">
    <property type="term" value="F:exonuclease activity"/>
    <property type="evidence" value="ECO:0007669"/>
    <property type="project" value="UniProtKB-KW"/>
</dbReference>
<dbReference type="Gene3D" id="3.90.1640.30">
    <property type="match status" value="1"/>
</dbReference>
<dbReference type="PANTHER" id="PTHR30255">
    <property type="entry name" value="SINGLE-STRANDED-DNA-SPECIFIC EXONUCLEASE RECJ"/>
    <property type="match status" value="1"/>
</dbReference>
<name>A0ABY8CHM8_9ARCH</name>
<dbReference type="InterPro" id="IPR051673">
    <property type="entry name" value="SSDNA_exonuclease_RecJ"/>
</dbReference>
<organism evidence="4 5">
    <name type="scientific">Candidatus Nanohalococcus occultus</name>
    <dbReference type="NCBI Taxonomy" id="2978047"/>
    <lineage>
        <taxon>Archaea</taxon>
        <taxon>Candidatus Nanohalarchaeota</taxon>
        <taxon>Candidatus Nanohalarchaeota incertae sedis</taxon>
        <taxon>Candidatus Nanohalococcus</taxon>
    </lineage>
</organism>
<dbReference type="InterPro" id="IPR003156">
    <property type="entry name" value="DHHA1_dom"/>
</dbReference>
<dbReference type="RefSeq" id="WP_347722066.1">
    <property type="nucleotide sequence ID" value="NZ_CP104395.1"/>
</dbReference>
<accession>A0ABY8CHM8</accession>
<feature type="domain" description="DDH" evidence="1">
    <location>
        <begin position="22"/>
        <end position="148"/>
    </location>
</feature>
<keyword evidence="4" id="KW-0378">Hydrolase</keyword>
<keyword evidence="5" id="KW-1185">Reference proteome</keyword>
<dbReference type="InterPro" id="IPR038763">
    <property type="entry name" value="DHH_sf"/>
</dbReference>
<dbReference type="Gene3D" id="3.10.310.30">
    <property type="match status" value="1"/>
</dbReference>
<feature type="domain" description="DHHA1" evidence="2">
    <location>
        <begin position="376"/>
        <end position="450"/>
    </location>
</feature>
<dbReference type="InterPro" id="IPR048515">
    <property type="entry name" value="DHH_CID"/>
</dbReference>
<evidence type="ECO:0000259" key="3">
    <source>
        <dbReference type="Pfam" id="PF21763"/>
    </source>
</evidence>
<dbReference type="Pfam" id="PF02272">
    <property type="entry name" value="DHHA1"/>
    <property type="match status" value="1"/>
</dbReference>
<evidence type="ECO:0000259" key="2">
    <source>
        <dbReference type="Pfam" id="PF02272"/>
    </source>
</evidence>
<dbReference type="Pfam" id="PF01368">
    <property type="entry name" value="DHH"/>
    <property type="match status" value="1"/>
</dbReference>
<evidence type="ECO:0000259" key="1">
    <source>
        <dbReference type="Pfam" id="PF01368"/>
    </source>
</evidence>
<feature type="domain" description="DHH-CID" evidence="3">
    <location>
        <begin position="193"/>
        <end position="260"/>
    </location>
</feature>
<reference evidence="4 5" key="1">
    <citation type="submission" date="2022-09" db="EMBL/GenBank/DDBJ databases">
        <title>Xylan utilization by haloarchaea-nanohaloarchaea associations.</title>
        <authorList>
            <person name="Yakimov M."/>
        </authorList>
    </citation>
    <scope>NUCLEOTIDE SEQUENCE [LARGE SCALE GENOMIC DNA]</scope>
    <source>
        <strain evidence="4 5">SVXNc</strain>
    </source>
</reference>
<gene>
    <name evidence="4" type="primary">recJ</name>
    <name evidence="4" type="ORF">SVXNc_0162</name>
</gene>
<dbReference type="Proteomes" id="UP001218034">
    <property type="component" value="Chromosome"/>
</dbReference>
<sequence length="452" mass="49935">MVQDVLDAAKPAAEKLKEFDGKIRLVGQYDADGISATTIAHEMLERLGKDFEYEIVKQLYEEGVERLAECEEELILFVDIGSGQSELIEEHIAGDKQVIVSDHHEPQIEGSFIHMNPHFLGYDGGEAISAAGMTYLLAKAVNAEGNKDLIRFALVGATGDVQKQDGEFIGLNSEIAEEAVENGFVSRRQGLDLYGRTTKPLQKSLMYTTDPYLEGVSNNEGGAIQLVKSAGIDLREDGDFRSLADLDEDEERKLIHRMIESGYDVQSLLNDIYMLENGYEIDEFSTVINACGRLGEPKKGVEILLTNDETLINKMSRKYGRKISESLRYVENNKDDEDRIYEKTIGIIDGKDDISEEFIGTVATISMSNGFFDEIPAIMGVAETEDEKLKISSRADKKMVEDGLNLGEIIGEICEDVDGEGGGHNVAAGAKIPQDQKQEFIDQLDAAIAERV</sequence>
<evidence type="ECO:0000313" key="4">
    <source>
        <dbReference type="EMBL" id="WEL19194.1"/>
    </source>
</evidence>
<keyword evidence="4" id="KW-0269">Exonuclease</keyword>